<dbReference type="PANTHER" id="PTHR21388:SF7">
    <property type="entry name" value="BETA-DEFENSIN 40"/>
    <property type="match status" value="1"/>
</dbReference>
<evidence type="ECO:0000256" key="4">
    <source>
        <dbReference type="ARBA" id="ARBA00022529"/>
    </source>
</evidence>
<feature type="signal peptide" evidence="9">
    <location>
        <begin position="1"/>
        <end position="23"/>
    </location>
</feature>
<protein>
    <submittedName>
        <fullName evidence="11">Defensin beta 40</fullName>
    </submittedName>
</protein>
<keyword evidence="4" id="KW-0929">Antimicrobial</keyword>
<dbReference type="SMR" id="A0A0R4J0U1"/>
<dbReference type="CTD" id="360217"/>
<feature type="chain" id="PRO_5006451981" evidence="9">
    <location>
        <begin position="24"/>
        <end position="73"/>
    </location>
</feature>
<evidence type="ECO:0000256" key="9">
    <source>
        <dbReference type="SAM" id="SignalP"/>
    </source>
</evidence>
<reference evidence="11 13" key="2">
    <citation type="journal article" date="2011" name="PLoS Biol.">
        <title>Modernizing reference genome assemblies.</title>
        <authorList>
            <person name="Church D.M."/>
            <person name="Schneider V.A."/>
            <person name="Graves T."/>
            <person name="Auger K."/>
            <person name="Cunningham F."/>
            <person name="Bouk N."/>
            <person name="Chen H.C."/>
            <person name="Agarwala R."/>
            <person name="McLaren W.M."/>
            <person name="Ritchie G.R."/>
            <person name="Albracht D."/>
            <person name="Kremitzki M."/>
            <person name="Rock S."/>
            <person name="Kotkiewicz H."/>
            <person name="Kremitzki C."/>
            <person name="Wollam A."/>
            <person name="Trani L."/>
            <person name="Fulton L."/>
            <person name="Fulton R."/>
            <person name="Matthews L."/>
            <person name="Whitehead S."/>
            <person name="Chow W."/>
            <person name="Torrance J."/>
            <person name="Dunn M."/>
            <person name="Harden G."/>
            <person name="Threadgold G."/>
            <person name="Wood J."/>
            <person name="Collins J."/>
            <person name="Heath P."/>
            <person name="Griffiths G."/>
            <person name="Pelan S."/>
            <person name="Grafham D."/>
            <person name="Eichler E.E."/>
            <person name="Weinstock G."/>
            <person name="Mardis E.R."/>
            <person name="Wilson R.K."/>
            <person name="Howe K."/>
            <person name="Flicek P."/>
            <person name="Hubbard T."/>
        </authorList>
    </citation>
    <scope>NUCLEOTIDE SEQUENCE [LARGE SCALE GENOMIC DNA]</scope>
    <source>
        <strain evidence="11 13">C57BL/6J</strain>
    </source>
</reference>
<dbReference type="Pfam" id="PF00711">
    <property type="entry name" value="Defensin_beta"/>
    <property type="match status" value="1"/>
</dbReference>
<keyword evidence="5 9" id="KW-0732">Signal</keyword>
<reference evidence="11" key="4">
    <citation type="submission" date="2025-09" db="UniProtKB">
        <authorList>
            <consortium name="Ensembl"/>
        </authorList>
    </citation>
    <scope>IDENTIFICATION</scope>
    <source>
        <strain evidence="11">C57BL/6J</strain>
    </source>
</reference>
<dbReference type="GO" id="GO:0005576">
    <property type="term" value="C:extracellular region"/>
    <property type="evidence" value="ECO:0007669"/>
    <property type="project" value="UniProtKB-SubCell"/>
</dbReference>
<keyword evidence="13" id="KW-1185">Reference proteome</keyword>
<dbReference type="RefSeq" id="NP_898860.3">
    <property type="nucleotide sequence ID" value="NM_183039.4"/>
</dbReference>
<dbReference type="DNASU" id="360217"/>
<dbReference type="PROSITE" id="PS51257">
    <property type="entry name" value="PROKAR_LIPOPROTEIN"/>
    <property type="match status" value="1"/>
</dbReference>
<evidence type="ECO:0000256" key="8">
    <source>
        <dbReference type="ARBA" id="ARBA00023157"/>
    </source>
</evidence>
<accession>A0A0R4J0U1</accession>
<dbReference type="VEuPathDB" id="HostDB:ENSMUSG00000053678"/>
<dbReference type="GeneTree" id="ENSGT00940000165539"/>
<organism evidence="11 13">
    <name type="scientific">Mus musculus</name>
    <name type="common">Mouse</name>
    <dbReference type="NCBI Taxonomy" id="10090"/>
    <lineage>
        <taxon>Eukaryota</taxon>
        <taxon>Metazoa</taxon>
        <taxon>Chordata</taxon>
        <taxon>Craniata</taxon>
        <taxon>Vertebrata</taxon>
        <taxon>Euteleostomi</taxon>
        <taxon>Mammalia</taxon>
        <taxon>Eutheria</taxon>
        <taxon>Euarchontoglires</taxon>
        <taxon>Glires</taxon>
        <taxon>Rodentia</taxon>
        <taxon>Myomorpha</taxon>
        <taxon>Muroidea</taxon>
        <taxon>Muridae</taxon>
        <taxon>Murinae</taxon>
        <taxon>Mus</taxon>
        <taxon>Mus</taxon>
    </lineage>
</organism>
<sequence>MKISCFLLMIFFLSCFQINPVAVLDTIKCLQGNNNCHIQKCPWFLLQVSTCYKGKGRCCQKRRWFARNHVYHV</sequence>
<dbReference type="AlphaFoldDB" id="A0A0R4J0U1"/>
<dbReference type="GO" id="GO:0042742">
    <property type="term" value="P:defense response to bacterium"/>
    <property type="evidence" value="ECO:0007669"/>
    <property type="project" value="UniProtKB-KW"/>
</dbReference>
<dbReference type="SUPFAM" id="SSF57392">
    <property type="entry name" value="Defensin-like"/>
    <property type="match status" value="1"/>
</dbReference>
<dbReference type="MGI" id="MGI:2672976">
    <property type="gene designation" value="Defb40"/>
</dbReference>
<evidence type="ECO:0000313" key="11">
    <source>
        <dbReference type="Ensembl" id="ENSMUSP00000066465.8"/>
    </source>
</evidence>
<dbReference type="AGR" id="MGI:2672976"/>
<dbReference type="Bgee" id="ENSMUSG00000053678">
    <property type="expression patterns" value="Expressed in epiblast cell in embryo and 11 other cell types or tissues"/>
</dbReference>
<dbReference type="PANTHER" id="PTHR21388">
    <property type="entry name" value="BETA-DEFENSIN-RELATED"/>
    <property type="match status" value="1"/>
</dbReference>
<gene>
    <name evidence="11 12" type="primary">Defb40</name>
</gene>
<evidence type="ECO:0000256" key="1">
    <source>
        <dbReference type="ARBA" id="ARBA00004613"/>
    </source>
</evidence>
<comment type="subcellular location">
    <subcellularLocation>
        <location evidence="1">Secreted</location>
    </subcellularLocation>
</comment>
<dbReference type="PhylomeDB" id="A0A0R4J0U1"/>
<evidence type="ECO:0000256" key="7">
    <source>
        <dbReference type="ARBA" id="ARBA00023022"/>
    </source>
</evidence>
<comment type="similarity">
    <text evidence="2">Belongs to the beta-defensin family.</text>
</comment>
<keyword evidence="7" id="KW-0044">Antibiotic</keyword>
<feature type="domain" description="Beta-defensin-like" evidence="10">
    <location>
        <begin position="25"/>
        <end position="60"/>
    </location>
</feature>
<dbReference type="Ensembl" id="ENSMUST00000066258.8">
    <property type="protein sequence ID" value="ENSMUSP00000066465.8"/>
    <property type="gene ID" value="ENSMUSG00000053678.8"/>
</dbReference>
<dbReference type="Proteomes" id="UP000000589">
    <property type="component" value="Chromosome 8"/>
</dbReference>
<proteinExistence type="inferred from homology"/>
<dbReference type="BioGRID-ORCS" id="360217">
    <property type="hits" value="1 hit in 77 CRISPR screens"/>
</dbReference>
<dbReference type="KEGG" id="mmu:360217"/>
<dbReference type="GeneID" id="360217"/>
<name>A0A0R4J0U1_MOUSE</name>
<dbReference type="OrthoDB" id="9622366at2759"/>
<evidence type="ECO:0000313" key="13">
    <source>
        <dbReference type="Proteomes" id="UP000000589"/>
    </source>
</evidence>
<evidence type="ECO:0000256" key="5">
    <source>
        <dbReference type="ARBA" id="ARBA00022729"/>
    </source>
</evidence>
<dbReference type="OMA" id="CCQKRRW"/>
<evidence type="ECO:0000259" key="10">
    <source>
        <dbReference type="Pfam" id="PF00711"/>
    </source>
</evidence>
<dbReference type="InterPro" id="IPR001855">
    <property type="entry name" value="Defensin_beta-like"/>
</dbReference>
<evidence type="ECO:0000256" key="3">
    <source>
        <dbReference type="ARBA" id="ARBA00022525"/>
    </source>
</evidence>
<evidence type="ECO:0000313" key="12">
    <source>
        <dbReference type="MGI" id="MGI:2672976"/>
    </source>
</evidence>
<keyword evidence="3" id="KW-0964">Secreted</keyword>
<evidence type="ECO:0000256" key="6">
    <source>
        <dbReference type="ARBA" id="ARBA00022940"/>
    </source>
</evidence>
<keyword evidence="6" id="KW-0211">Defensin</keyword>
<keyword evidence="8" id="KW-1015">Disulfide bond</keyword>
<reference evidence="11 13" key="1">
    <citation type="journal article" date="2009" name="PLoS Biol.">
        <title>Lineage-specific biology revealed by a finished genome assembly of the mouse.</title>
        <authorList>
            <consortium name="Mouse Genome Sequencing Consortium"/>
            <person name="Church D.M."/>
            <person name="Goodstadt L."/>
            <person name="Hillier L.W."/>
            <person name="Zody M.C."/>
            <person name="Goldstein S."/>
            <person name="She X."/>
            <person name="Bult C.J."/>
            <person name="Agarwala R."/>
            <person name="Cherry J.L."/>
            <person name="DiCuccio M."/>
            <person name="Hlavina W."/>
            <person name="Kapustin Y."/>
            <person name="Meric P."/>
            <person name="Maglott D."/>
            <person name="Birtle Z."/>
            <person name="Marques A.C."/>
            <person name="Graves T."/>
            <person name="Zhou S."/>
            <person name="Teague B."/>
            <person name="Potamousis K."/>
            <person name="Churas C."/>
            <person name="Place M."/>
            <person name="Herschleb J."/>
            <person name="Runnheim R."/>
            <person name="Forrest D."/>
            <person name="Amos-Landgraf J."/>
            <person name="Schwartz D.C."/>
            <person name="Cheng Z."/>
            <person name="Lindblad-Toh K."/>
            <person name="Eichler E.E."/>
            <person name="Ponting C.P."/>
        </authorList>
    </citation>
    <scope>NUCLEOTIDE SEQUENCE [LARGE SCALE GENOMIC DNA]</scope>
    <source>
        <strain evidence="11 13">C57BL/6J</strain>
    </source>
</reference>
<evidence type="ECO:0000256" key="2">
    <source>
        <dbReference type="ARBA" id="ARBA00007371"/>
    </source>
</evidence>
<reference evidence="11" key="3">
    <citation type="submission" date="2025-08" db="UniProtKB">
        <authorList>
            <consortium name="Ensembl"/>
        </authorList>
    </citation>
    <scope>IDENTIFICATION</scope>
    <source>
        <strain evidence="11">C57BL/6J</strain>
    </source>
</reference>